<evidence type="ECO:0000256" key="2">
    <source>
        <dbReference type="SAM" id="SignalP"/>
    </source>
</evidence>
<evidence type="ECO:0000313" key="4">
    <source>
        <dbReference type="EMBL" id="KAJ8023177.1"/>
    </source>
</evidence>
<keyword evidence="2" id="KW-0732">Signal</keyword>
<dbReference type="InterPro" id="IPR057106">
    <property type="entry name" value="NXPE4_C"/>
</dbReference>
<feature type="chain" id="PRO_5040274624" evidence="2">
    <location>
        <begin position="17"/>
        <end position="520"/>
    </location>
</feature>
<proteinExistence type="inferred from homology"/>
<dbReference type="SUPFAM" id="SSF81296">
    <property type="entry name" value="E set domains"/>
    <property type="match status" value="1"/>
</dbReference>
<evidence type="ECO:0000256" key="1">
    <source>
        <dbReference type="ARBA" id="ARBA00005431"/>
    </source>
</evidence>
<comment type="caution">
    <text evidence="4">The sequence shown here is derived from an EMBL/GenBank/DDBJ whole genome shotgun (WGS) entry which is preliminary data.</text>
</comment>
<sequence>MFIFLSCFLQANHISACPGVRIPKDVNDVQTFHLNDEQLTHKRFIETTSANFTTVEILNYKAVFYLCDLLIIRIVSRDWRRKPKSYGGDQFRLKIYSDKPYSAENADKILDFNNGTYLVYFTLRWSGHVKVQIKLIHPAELLPQLQLTLQGKVGQDFSFLGGFVSNNVSEDVICRYVELPKPHCNLSNPRTHGPWFCQQPKDRGLTCKDWIFHKPLQGNFVKLGEKLTPLSRASIKQSHMVEVKNSHTVFVKNQVTPNMAFADSTLPFCSMRDPIPTSIAAAGHFFNNSWYPNDCKVFKFSPSETMSCLRNKKILIIGDSTIRQIFEFFQHNFKEYFRLLPRPKGVNFNNGPIEMQNDIYNVSIYYRFHGLPRIGLVLKAEFIEYTVDKLDSVESGSKIIVILSLWAHFVVTGRDFYVQRMKAVKSGIQNFLDRCPESKVIIKGANTRENTNVWSPLVSSEWNIMQHELVLRALFQDEKRVGFIDAFDITRAQPYVDHIHPNATIIEEFVNRILTYLCKN</sequence>
<reference evidence="4" key="1">
    <citation type="submission" date="2021-10" db="EMBL/GenBank/DDBJ databases">
        <title>Tropical sea cucumber genome reveals ecological adaptation and Cuvierian tubules defense mechanism.</title>
        <authorList>
            <person name="Chen T."/>
        </authorList>
    </citation>
    <scope>NUCLEOTIDE SEQUENCE</scope>
    <source>
        <strain evidence="4">Nanhai2018</strain>
        <tissue evidence="4">Muscle</tissue>
    </source>
</reference>
<dbReference type="InterPro" id="IPR014756">
    <property type="entry name" value="Ig_E-set"/>
</dbReference>
<name>A0A9Q1BFY2_HOLLE</name>
<dbReference type="OrthoDB" id="2112051at2759"/>
<dbReference type="PANTHER" id="PTHR16165">
    <property type="entry name" value="NXPE FAMILY MEMBER"/>
    <property type="match status" value="1"/>
</dbReference>
<dbReference type="Proteomes" id="UP001152320">
    <property type="component" value="Chromosome 20"/>
</dbReference>
<dbReference type="AlphaFoldDB" id="A0A9Q1BFY2"/>
<accession>A0A9Q1BFY2</accession>
<feature type="domain" description="NXPE C-terminal" evidence="3">
    <location>
        <begin position="290"/>
        <end position="518"/>
    </location>
</feature>
<feature type="signal peptide" evidence="2">
    <location>
        <begin position="1"/>
        <end position="16"/>
    </location>
</feature>
<dbReference type="PANTHER" id="PTHR16165:SF5">
    <property type="entry name" value="NXPE FAMILY MEMBER 3"/>
    <property type="match status" value="1"/>
</dbReference>
<evidence type="ECO:0000259" key="3">
    <source>
        <dbReference type="Pfam" id="PF24536"/>
    </source>
</evidence>
<dbReference type="Pfam" id="PF06312">
    <property type="entry name" value="Neurexophilin"/>
    <property type="match status" value="1"/>
</dbReference>
<comment type="similarity">
    <text evidence="1">Belongs to the NXPE family.</text>
</comment>
<gene>
    <name evidence="4" type="ORF">HOLleu_38282</name>
</gene>
<evidence type="ECO:0000313" key="5">
    <source>
        <dbReference type="Proteomes" id="UP001152320"/>
    </source>
</evidence>
<dbReference type="Pfam" id="PF24536">
    <property type="entry name" value="NXPE4_C"/>
    <property type="match status" value="1"/>
</dbReference>
<organism evidence="4 5">
    <name type="scientific">Holothuria leucospilota</name>
    <name type="common">Black long sea cucumber</name>
    <name type="synonym">Mertensiothuria leucospilota</name>
    <dbReference type="NCBI Taxonomy" id="206669"/>
    <lineage>
        <taxon>Eukaryota</taxon>
        <taxon>Metazoa</taxon>
        <taxon>Echinodermata</taxon>
        <taxon>Eleutherozoa</taxon>
        <taxon>Echinozoa</taxon>
        <taxon>Holothuroidea</taxon>
        <taxon>Aspidochirotacea</taxon>
        <taxon>Aspidochirotida</taxon>
        <taxon>Holothuriidae</taxon>
        <taxon>Holothuria</taxon>
    </lineage>
</organism>
<dbReference type="InterPro" id="IPR026845">
    <property type="entry name" value="NXPH/NXPE"/>
</dbReference>
<keyword evidence="5" id="KW-1185">Reference proteome</keyword>
<protein>
    <submittedName>
        <fullName evidence="4">NXPE family member 3</fullName>
    </submittedName>
</protein>
<dbReference type="EMBL" id="JAIZAY010000020">
    <property type="protein sequence ID" value="KAJ8023177.1"/>
    <property type="molecule type" value="Genomic_DNA"/>
</dbReference>